<evidence type="ECO:0000313" key="3">
    <source>
        <dbReference type="Proteomes" id="UP001469553"/>
    </source>
</evidence>
<evidence type="ECO:0000313" key="2">
    <source>
        <dbReference type="EMBL" id="MEQ2279843.1"/>
    </source>
</evidence>
<protein>
    <submittedName>
        <fullName evidence="2">Uncharacterized protein</fullName>
    </submittedName>
</protein>
<reference evidence="2 3" key="1">
    <citation type="submission" date="2021-06" db="EMBL/GenBank/DDBJ databases">
        <authorList>
            <person name="Palmer J.M."/>
        </authorList>
    </citation>
    <scope>NUCLEOTIDE SEQUENCE [LARGE SCALE GENOMIC DNA]</scope>
    <source>
        <strain evidence="2 3">AS_MEX2019</strain>
        <tissue evidence="2">Muscle</tissue>
    </source>
</reference>
<proteinExistence type="predicted"/>
<sequence>MLCSYGSDKWSNDENSIWETHPLLHLHPMASPCVSAPTNQHQVCSNPQPMILQGSFKVSHSWISQLSAELRPSSTPSPPSDSQFHYHQASSPSPEPDPGENYSNSKTFISSCIISVHVFLWGLSAKQINIHRVTSLIAFCISYCKSTGLKLIHYKTSADWICENILFSPSKM</sequence>
<feature type="compositionally biased region" description="Polar residues" evidence="1">
    <location>
        <begin position="83"/>
        <end position="92"/>
    </location>
</feature>
<dbReference type="Proteomes" id="UP001469553">
    <property type="component" value="Unassembled WGS sequence"/>
</dbReference>
<comment type="caution">
    <text evidence="2">The sequence shown here is derived from an EMBL/GenBank/DDBJ whole genome shotgun (WGS) entry which is preliminary data.</text>
</comment>
<feature type="region of interest" description="Disordered" evidence="1">
    <location>
        <begin position="70"/>
        <end position="101"/>
    </location>
</feature>
<organism evidence="2 3">
    <name type="scientific">Ameca splendens</name>
    <dbReference type="NCBI Taxonomy" id="208324"/>
    <lineage>
        <taxon>Eukaryota</taxon>
        <taxon>Metazoa</taxon>
        <taxon>Chordata</taxon>
        <taxon>Craniata</taxon>
        <taxon>Vertebrata</taxon>
        <taxon>Euteleostomi</taxon>
        <taxon>Actinopterygii</taxon>
        <taxon>Neopterygii</taxon>
        <taxon>Teleostei</taxon>
        <taxon>Neoteleostei</taxon>
        <taxon>Acanthomorphata</taxon>
        <taxon>Ovalentaria</taxon>
        <taxon>Atherinomorphae</taxon>
        <taxon>Cyprinodontiformes</taxon>
        <taxon>Goodeidae</taxon>
        <taxon>Ameca</taxon>
    </lineage>
</organism>
<gene>
    <name evidence="2" type="ORF">AMECASPLE_013400</name>
</gene>
<name>A0ABV0XEK9_9TELE</name>
<evidence type="ECO:0000256" key="1">
    <source>
        <dbReference type="SAM" id="MobiDB-lite"/>
    </source>
</evidence>
<accession>A0ABV0XEK9</accession>
<dbReference type="EMBL" id="JAHRIP010000874">
    <property type="protein sequence ID" value="MEQ2279843.1"/>
    <property type="molecule type" value="Genomic_DNA"/>
</dbReference>
<keyword evidence="3" id="KW-1185">Reference proteome</keyword>